<dbReference type="EMBL" id="AMYD01000926">
    <property type="protein sequence ID" value="EQB55486.1"/>
    <property type="molecule type" value="Genomic_DNA"/>
</dbReference>
<dbReference type="AlphaFoldDB" id="T0LUP8"/>
<comment type="caution">
    <text evidence="1">The sequence shown here is derived from an EMBL/GenBank/DDBJ whole genome shotgun (WGS) entry which is preliminary data.</text>
</comment>
<proteinExistence type="predicted"/>
<protein>
    <submittedName>
        <fullName evidence="1">Uncharacterized protein</fullName>
    </submittedName>
</protein>
<sequence>MRCDAWDYFVQLQPESGCVVVIFVCWLPLYPQANVHRRTRGPSQKIGKRA</sequence>
<dbReference type="HOGENOM" id="CLU_3124923_0_0_1"/>
<gene>
    <name evidence="1" type="ORF">CGLO_04586</name>
</gene>
<evidence type="ECO:0000313" key="1">
    <source>
        <dbReference type="EMBL" id="EQB55486.1"/>
    </source>
</evidence>
<reference evidence="2" key="1">
    <citation type="journal article" date="2013" name="Mol. Plant Microbe Interact.">
        <title>Global aspects of pacC regulation of pathogenicity genes in Colletotrichum gloeosporioides as revealed by transcriptome analysis.</title>
        <authorList>
            <person name="Alkan N."/>
            <person name="Meng X."/>
            <person name="Friedlander G."/>
            <person name="Reuveni E."/>
            <person name="Sukno S."/>
            <person name="Sherman A."/>
            <person name="Thon M."/>
            <person name="Fluhr R."/>
            <person name="Prusky D."/>
        </authorList>
    </citation>
    <scope>NUCLEOTIDE SEQUENCE [LARGE SCALE GENOMIC DNA]</scope>
    <source>
        <strain evidence="2">Cg-14</strain>
    </source>
</reference>
<dbReference type="Proteomes" id="UP000015530">
    <property type="component" value="Unassembled WGS sequence"/>
</dbReference>
<evidence type="ECO:0000313" key="2">
    <source>
        <dbReference type="Proteomes" id="UP000015530"/>
    </source>
</evidence>
<name>T0LUP8_COLGC</name>
<organism evidence="1 2">
    <name type="scientific">Colletotrichum gloeosporioides (strain Cg-14)</name>
    <name type="common">Anthracnose fungus</name>
    <name type="synonym">Glomerella cingulata</name>
    <dbReference type="NCBI Taxonomy" id="1237896"/>
    <lineage>
        <taxon>Eukaryota</taxon>
        <taxon>Fungi</taxon>
        <taxon>Dikarya</taxon>
        <taxon>Ascomycota</taxon>
        <taxon>Pezizomycotina</taxon>
        <taxon>Sordariomycetes</taxon>
        <taxon>Hypocreomycetidae</taxon>
        <taxon>Glomerellales</taxon>
        <taxon>Glomerellaceae</taxon>
        <taxon>Colletotrichum</taxon>
        <taxon>Colletotrichum gloeosporioides species complex</taxon>
    </lineage>
</organism>
<accession>T0LUP8</accession>